<dbReference type="Proteomes" id="UP001472677">
    <property type="component" value="Unassembled WGS sequence"/>
</dbReference>
<keyword evidence="5" id="KW-0539">Nucleus</keyword>
<evidence type="ECO:0000256" key="1">
    <source>
        <dbReference type="ARBA" id="ARBA00004123"/>
    </source>
</evidence>
<sequence length="791" mass="87767">MKKEGPIAYHPKLPAPGTKISENDRVFSFLRGMGDSEAVVTNSSATMDYTSAAYNSTGSGAYPSEAIGDISASAPSDGYHVGDPNSAGQEGQISETYYSKPAGVSTDENADVGNVAADASKAAGHSSFNMNVAHEAATIAENGNVFNNLGGASATPEFVDGSAPPMSGEEDRLWSIVRTNSLDFNAWTALFEETEKVAENNILKIRKVYDAFLAEFPLCYGYWKKYADHEARIGSMDKVVEVYERAVQGVTYSVDIWVLYCSFAIETYGDPETIRRLFERGLAYVGTDYLSFPLWDKYIEYEYMHQEWSRLATIYTRILENPNQQLDRYFNSFKELAASRPLSELRTVEEAAAHASDVVPEAEGQMQESLRTIRRPYFHVRPLNVTELENWHNYLDFIESEGNLNKVVKLYERCLIACACYPEYWIRYVLCMEAGGSMDLADNALARATQVFVKRQPEIHLFAARFKEQNGDIPGARAAYQLVHSEISPGFLEAIIKHANMERRLGQLEDAFSIYEQAIAIEKAKEHSQTLPILYAQYSRFSFLVSGNAEKAREILIGALDQVQLSKPFLEALIYFETILPPPKQFDSLESAVEKFVASNSDGSAADREDLSSIFLEFLGLFGDAQSIKKAEDRHAKLFLPNRPMSNLRKRHAEDFMSSDKTKLAKSYSNDPSPGQSLMSAYPNAQNQWPAGYGAQPQTWPPTTQTQAWTPGYGQQAAYGAYSSYGSNYATPQVPTSAPPSATYGAYPTAYPVQQAFPQQSYAQPIAATMLAPVQQPAAAVPQTTYYGTYS</sequence>
<dbReference type="PANTHER" id="PTHR17204:SF5">
    <property type="entry name" value="PRE-MRNA-PROCESSING FACTOR 39"/>
    <property type="match status" value="1"/>
</dbReference>
<evidence type="ECO:0000313" key="7">
    <source>
        <dbReference type="EMBL" id="KAK8565252.1"/>
    </source>
</evidence>
<dbReference type="InterPro" id="IPR003107">
    <property type="entry name" value="HAT"/>
</dbReference>
<keyword evidence="3" id="KW-0677">Repeat</keyword>
<gene>
    <name evidence="7" type="ORF">V6N12_058821</name>
</gene>
<dbReference type="SMART" id="SM00386">
    <property type="entry name" value="HAT"/>
    <property type="match status" value="9"/>
</dbReference>
<dbReference type="InterPro" id="IPR011990">
    <property type="entry name" value="TPR-like_helical_dom_sf"/>
</dbReference>
<protein>
    <recommendedName>
        <fullName evidence="9">Pre-mRNA-processing factor 39-like</fullName>
    </recommendedName>
</protein>
<proteinExistence type="inferred from homology"/>
<evidence type="ECO:0000313" key="8">
    <source>
        <dbReference type="Proteomes" id="UP001472677"/>
    </source>
</evidence>
<dbReference type="InterPro" id="IPR059164">
    <property type="entry name" value="HAT_PRP39_C"/>
</dbReference>
<evidence type="ECO:0000256" key="5">
    <source>
        <dbReference type="ARBA" id="ARBA00023242"/>
    </source>
</evidence>
<reference evidence="7 8" key="1">
    <citation type="journal article" date="2024" name="G3 (Bethesda)">
        <title>Genome assembly of Hibiscus sabdariffa L. provides insights into metabolisms of medicinal natural products.</title>
        <authorList>
            <person name="Kim T."/>
        </authorList>
    </citation>
    <scope>NUCLEOTIDE SEQUENCE [LARGE SCALE GENOMIC DNA]</scope>
    <source>
        <strain evidence="7">TK-2024</strain>
        <tissue evidence="7">Old leaves</tissue>
    </source>
</reference>
<evidence type="ECO:0000256" key="3">
    <source>
        <dbReference type="ARBA" id="ARBA00022737"/>
    </source>
</evidence>
<dbReference type="EMBL" id="JBBPBM010000010">
    <property type="protein sequence ID" value="KAK8565252.1"/>
    <property type="molecule type" value="Genomic_DNA"/>
</dbReference>
<keyword evidence="4" id="KW-0508">mRNA splicing</keyword>
<comment type="caution">
    <text evidence="7">The sequence shown here is derived from an EMBL/GenBank/DDBJ whole genome shotgun (WGS) entry which is preliminary data.</text>
</comment>
<keyword evidence="2" id="KW-0507">mRNA processing</keyword>
<keyword evidence="8" id="KW-1185">Reference proteome</keyword>
<evidence type="ECO:0000256" key="4">
    <source>
        <dbReference type="ARBA" id="ARBA00023187"/>
    </source>
</evidence>
<dbReference type="Gene3D" id="1.25.40.10">
    <property type="entry name" value="Tetratricopeptide repeat domain"/>
    <property type="match status" value="2"/>
</dbReference>
<dbReference type="PANTHER" id="PTHR17204">
    <property type="entry name" value="PRE-MRNA PROCESSING PROTEIN PRP39-RELATED"/>
    <property type="match status" value="1"/>
</dbReference>
<accession>A0ABR2ETA3</accession>
<evidence type="ECO:0008006" key="9">
    <source>
        <dbReference type="Google" id="ProtNLM"/>
    </source>
</evidence>
<comment type="subcellular location">
    <subcellularLocation>
        <location evidence="1">Nucleus</location>
    </subcellularLocation>
</comment>
<evidence type="ECO:0000256" key="2">
    <source>
        <dbReference type="ARBA" id="ARBA00022664"/>
    </source>
</evidence>
<organism evidence="7 8">
    <name type="scientific">Hibiscus sabdariffa</name>
    <name type="common">roselle</name>
    <dbReference type="NCBI Taxonomy" id="183260"/>
    <lineage>
        <taxon>Eukaryota</taxon>
        <taxon>Viridiplantae</taxon>
        <taxon>Streptophyta</taxon>
        <taxon>Embryophyta</taxon>
        <taxon>Tracheophyta</taxon>
        <taxon>Spermatophyta</taxon>
        <taxon>Magnoliopsida</taxon>
        <taxon>eudicotyledons</taxon>
        <taxon>Gunneridae</taxon>
        <taxon>Pentapetalae</taxon>
        <taxon>rosids</taxon>
        <taxon>malvids</taxon>
        <taxon>Malvales</taxon>
        <taxon>Malvaceae</taxon>
        <taxon>Malvoideae</taxon>
        <taxon>Hibiscus</taxon>
    </lineage>
</organism>
<name>A0ABR2ETA3_9ROSI</name>
<dbReference type="Pfam" id="PF23240">
    <property type="entry name" value="HAT_PRP39_N"/>
    <property type="match status" value="1"/>
</dbReference>
<comment type="similarity">
    <text evidence="6">Belongs to the PRP39 family.</text>
</comment>
<dbReference type="SUPFAM" id="SSF48452">
    <property type="entry name" value="TPR-like"/>
    <property type="match status" value="1"/>
</dbReference>
<dbReference type="Pfam" id="PF23241">
    <property type="entry name" value="HAT_PRP39_C"/>
    <property type="match status" value="1"/>
</dbReference>
<evidence type="ECO:0000256" key="6">
    <source>
        <dbReference type="ARBA" id="ARBA00038019"/>
    </source>
</evidence>